<evidence type="ECO:0000256" key="17">
    <source>
        <dbReference type="PROSITE-ProRule" id="PRU00169"/>
    </source>
</evidence>
<keyword evidence="8" id="KW-0547">Nucleotide-binding</keyword>
<evidence type="ECO:0000256" key="13">
    <source>
        <dbReference type="ARBA" id="ARBA00023136"/>
    </source>
</evidence>
<dbReference type="InterPro" id="IPR036097">
    <property type="entry name" value="HisK_dim/P_sf"/>
</dbReference>
<dbReference type="SMART" id="SM00388">
    <property type="entry name" value="HisKA"/>
    <property type="match status" value="1"/>
</dbReference>
<dbReference type="Gene3D" id="3.30.450.20">
    <property type="entry name" value="PAS domain"/>
    <property type="match status" value="3"/>
</dbReference>
<dbReference type="Proteomes" id="UP000238589">
    <property type="component" value="Unassembled WGS sequence"/>
</dbReference>
<dbReference type="EMBL" id="PVLQ01000008">
    <property type="protein sequence ID" value="PRD66934.1"/>
    <property type="molecule type" value="Genomic_DNA"/>
</dbReference>
<dbReference type="InterPro" id="IPR001789">
    <property type="entry name" value="Sig_transdc_resp-reg_receiver"/>
</dbReference>
<dbReference type="InterPro" id="IPR003661">
    <property type="entry name" value="HisK_dim/P_dom"/>
</dbReference>
<dbReference type="InterPro" id="IPR000014">
    <property type="entry name" value="PAS"/>
</dbReference>
<dbReference type="Pfam" id="PF00072">
    <property type="entry name" value="Response_reg"/>
    <property type="match status" value="1"/>
</dbReference>
<feature type="modified residue" description="4-aspartylphosphate" evidence="17">
    <location>
        <position position="836"/>
    </location>
</feature>
<dbReference type="CDD" id="cd17546">
    <property type="entry name" value="REC_hyHK_CKI1_RcsC-like"/>
    <property type="match status" value="1"/>
</dbReference>
<dbReference type="PRINTS" id="PR00344">
    <property type="entry name" value="BCTRLSENSOR"/>
</dbReference>
<evidence type="ECO:0000256" key="12">
    <source>
        <dbReference type="ARBA" id="ARBA00023026"/>
    </source>
</evidence>
<dbReference type="Pfam" id="PF08447">
    <property type="entry name" value="PAS_3"/>
    <property type="match status" value="1"/>
</dbReference>
<comment type="catalytic activity">
    <reaction evidence="1">
        <text>ATP + protein L-histidine = ADP + protein N-phospho-L-histidine.</text>
        <dbReference type="EC" id="2.7.13.3"/>
    </reaction>
</comment>
<name>A0A2S9K946_9BURK</name>
<dbReference type="GO" id="GO:0000155">
    <property type="term" value="F:phosphorelay sensor kinase activity"/>
    <property type="evidence" value="ECO:0007669"/>
    <property type="project" value="InterPro"/>
</dbReference>
<dbReference type="InterPro" id="IPR035965">
    <property type="entry name" value="PAS-like_dom_sf"/>
</dbReference>
<keyword evidence="11" id="KW-0902">Two-component regulatory system</keyword>
<dbReference type="GO" id="GO:0005524">
    <property type="term" value="F:ATP binding"/>
    <property type="evidence" value="ECO:0007669"/>
    <property type="project" value="UniProtKB-KW"/>
</dbReference>
<feature type="domain" description="Response regulatory" evidence="19">
    <location>
        <begin position="640"/>
        <end position="762"/>
    </location>
</feature>
<evidence type="ECO:0000256" key="8">
    <source>
        <dbReference type="ARBA" id="ARBA00022741"/>
    </source>
</evidence>
<dbReference type="CDD" id="cd00156">
    <property type="entry name" value="REC"/>
    <property type="match status" value="1"/>
</dbReference>
<dbReference type="SUPFAM" id="SSF47384">
    <property type="entry name" value="Homodimeric domain of signal transducing histidine kinase"/>
    <property type="match status" value="1"/>
</dbReference>
<dbReference type="InterPro" id="IPR008207">
    <property type="entry name" value="Sig_transdc_His_kin_Hpt_dom"/>
</dbReference>
<dbReference type="InterPro" id="IPR003594">
    <property type="entry name" value="HATPase_dom"/>
</dbReference>
<dbReference type="EC" id="2.7.13.3" evidence="3"/>
<dbReference type="OrthoDB" id="5519028at2"/>
<dbReference type="PROSITE" id="PS50110">
    <property type="entry name" value="RESPONSE_REGULATORY"/>
    <property type="match status" value="2"/>
</dbReference>
<keyword evidence="7" id="KW-0732">Signal</keyword>
<dbReference type="SMART" id="SM00387">
    <property type="entry name" value="HATPase_c"/>
    <property type="match status" value="1"/>
</dbReference>
<dbReference type="Pfam" id="PF00512">
    <property type="entry name" value="HisKA"/>
    <property type="match status" value="1"/>
</dbReference>
<dbReference type="InterPro" id="IPR001610">
    <property type="entry name" value="PAC"/>
</dbReference>
<evidence type="ECO:0000256" key="1">
    <source>
        <dbReference type="ARBA" id="ARBA00000085"/>
    </source>
</evidence>
<reference evidence="22 23" key="1">
    <citation type="submission" date="2018-03" db="EMBL/GenBank/DDBJ databases">
        <title>Comparative genomics illustrates the genes involved in a hyperalkaliphilic mechanisms of Serpentinomonas isolated from highly-alkaline calcium-rich serpentinized springs.</title>
        <authorList>
            <person name="Suzuki S."/>
            <person name="Ishii S."/>
            <person name="Walworth N."/>
            <person name="Bird L."/>
            <person name="Kuenen J.G."/>
            <person name="Nealson K.H."/>
        </authorList>
    </citation>
    <scope>NUCLEOTIDE SEQUENCE [LARGE SCALE GENOMIC DNA]</scope>
    <source>
        <strain evidence="22 23">P1</strain>
    </source>
</reference>
<dbReference type="CDD" id="cd16922">
    <property type="entry name" value="HATPase_EvgS-ArcB-TorS-like"/>
    <property type="match status" value="1"/>
</dbReference>
<dbReference type="PANTHER" id="PTHR45339:SF1">
    <property type="entry name" value="HYBRID SIGNAL TRANSDUCTION HISTIDINE KINASE J"/>
    <property type="match status" value="1"/>
</dbReference>
<dbReference type="Pfam" id="PF02518">
    <property type="entry name" value="HATPase_c"/>
    <property type="match status" value="1"/>
</dbReference>
<dbReference type="SUPFAM" id="SSF52172">
    <property type="entry name" value="CheY-like"/>
    <property type="match status" value="2"/>
</dbReference>
<feature type="domain" description="Response regulatory" evidence="19">
    <location>
        <begin position="785"/>
        <end position="903"/>
    </location>
</feature>
<dbReference type="InterPro" id="IPR036890">
    <property type="entry name" value="HATPase_C_sf"/>
</dbReference>
<evidence type="ECO:0000256" key="15">
    <source>
        <dbReference type="ARBA" id="ARBA00070152"/>
    </source>
</evidence>
<evidence type="ECO:0000313" key="23">
    <source>
        <dbReference type="Proteomes" id="UP000238589"/>
    </source>
</evidence>
<organism evidence="22 23">
    <name type="scientific">Malikia granosa</name>
    <dbReference type="NCBI Taxonomy" id="263067"/>
    <lineage>
        <taxon>Bacteria</taxon>
        <taxon>Pseudomonadati</taxon>
        <taxon>Pseudomonadota</taxon>
        <taxon>Betaproteobacteria</taxon>
        <taxon>Burkholderiales</taxon>
        <taxon>Comamonadaceae</taxon>
        <taxon>Malikia</taxon>
    </lineage>
</organism>
<evidence type="ECO:0000259" key="18">
    <source>
        <dbReference type="PROSITE" id="PS50109"/>
    </source>
</evidence>
<dbReference type="Gene3D" id="1.10.287.130">
    <property type="match status" value="1"/>
</dbReference>
<evidence type="ECO:0000256" key="4">
    <source>
        <dbReference type="ARBA" id="ARBA00022475"/>
    </source>
</evidence>
<dbReference type="SMART" id="SM00086">
    <property type="entry name" value="PAC"/>
    <property type="match status" value="2"/>
</dbReference>
<dbReference type="PROSITE" id="PS50109">
    <property type="entry name" value="HIS_KIN"/>
    <property type="match status" value="1"/>
</dbReference>
<comment type="subcellular location">
    <subcellularLocation>
        <location evidence="2">Cell membrane</location>
        <topology evidence="2">Multi-pass membrane protein</topology>
    </subcellularLocation>
</comment>
<accession>A0A2S9K946</accession>
<dbReference type="SUPFAM" id="SSF55785">
    <property type="entry name" value="PYP-like sensor domain (PAS domain)"/>
    <property type="match status" value="3"/>
</dbReference>
<feature type="domain" description="Histidine kinase" evidence="18">
    <location>
        <begin position="399"/>
        <end position="620"/>
    </location>
</feature>
<dbReference type="Gene3D" id="3.30.565.10">
    <property type="entry name" value="Histidine kinase-like ATPase, C-terminal domain"/>
    <property type="match status" value="1"/>
</dbReference>
<dbReference type="Pfam" id="PF12860">
    <property type="entry name" value="PAS_7"/>
    <property type="match status" value="1"/>
</dbReference>
<feature type="domain" description="HPt" evidence="21">
    <location>
        <begin position="937"/>
        <end position="1037"/>
    </location>
</feature>
<keyword evidence="23" id="KW-1185">Reference proteome</keyword>
<feature type="modified residue" description="Phosphohistidine" evidence="16">
    <location>
        <position position="976"/>
    </location>
</feature>
<dbReference type="CDD" id="cd00082">
    <property type="entry name" value="HisKA"/>
    <property type="match status" value="1"/>
</dbReference>
<dbReference type="SMART" id="SM00073">
    <property type="entry name" value="HPT"/>
    <property type="match status" value="1"/>
</dbReference>
<dbReference type="Gene3D" id="3.40.50.2300">
    <property type="match status" value="2"/>
</dbReference>
<dbReference type="PROSITE" id="PS50112">
    <property type="entry name" value="PAS"/>
    <property type="match status" value="1"/>
</dbReference>
<dbReference type="FunFam" id="3.30.565.10:FF:000010">
    <property type="entry name" value="Sensor histidine kinase RcsC"/>
    <property type="match status" value="1"/>
</dbReference>
<dbReference type="SUPFAM" id="SSF55874">
    <property type="entry name" value="ATPase domain of HSP90 chaperone/DNA topoisomerase II/histidine kinase"/>
    <property type="match status" value="1"/>
</dbReference>
<gene>
    <name evidence="22" type="ORF">C6P64_02035</name>
</gene>
<dbReference type="InterPro" id="IPR013655">
    <property type="entry name" value="PAS_fold_3"/>
</dbReference>
<dbReference type="InterPro" id="IPR036641">
    <property type="entry name" value="HPT_dom_sf"/>
</dbReference>
<dbReference type="SMART" id="SM00448">
    <property type="entry name" value="REC"/>
    <property type="match status" value="2"/>
</dbReference>
<evidence type="ECO:0000256" key="11">
    <source>
        <dbReference type="ARBA" id="ARBA00023012"/>
    </source>
</evidence>
<evidence type="ECO:0000256" key="2">
    <source>
        <dbReference type="ARBA" id="ARBA00004651"/>
    </source>
</evidence>
<feature type="domain" description="PAS" evidence="20">
    <location>
        <begin position="24"/>
        <end position="65"/>
    </location>
</feature>
<evidence type="ECO:0000256" key="5">
    <source>
        <dbReference type="ARBA" id="ARBA00022553"/>
    </source>
</evidence>
<dbReference type="NCBIfam" id="TIGR00229">
    <property type="entry name" value="sensory_box"/>
    <property type="match status" value="1"/>
</dbReference>
<comment type="function">
    <text evidence="14">Member of the two-component regulatory system BvgS/BvgA. Phosphorylates BvgA via a four-step phosphorelay in response to environmental signals.</text>
</comment>
<dbReference type="RefSeq" id="WP_105746916.1">
    <property type="nucleotide sequence ID" value="NZ_PVLQ01000008.1"/>
</dbReference>
<keyword evidence="5 17" id="KW-0597">Phosphoprotein</keyword>
<evidence type="ECO:0000256" key="16">
    <source>
        <dbReference type="PROSITE-ProRule" id="PRU00110"/>
    </source>
</evidence>
<evidence type="ECO:0000259" key="21">
    <source>
        <dbReference type="PROSITE" id="PS50894"/>
    </source>
</evidence>
<evidence type="ECO:0000256" key="14">
    <source>
        <dbReference type="ARBA" id="ARBA00058004"/>
    </source>
</evidence>
<dbReference type="Gene3D" id="1.20.120.160">
    <property type="entry name" value="HPT domain"/>
    <property type="match status" value="1"/>
</dbReference>
<protein>
    <recommendedName>
        <fullName evidence="15">Virulence sensor protein BvgS</fullName>
        <ecNumber evidence="3">2.7.13.3</ecNumber>
    </recommendedName>
</protein>
<dbReference type="CDD" id="cd00088">
    <property type="entry name" value="HPT"/>
    <property type="match status" value="1"/>
</dbReference>
<dbReference type="Pfam" id="PF01627">
    <property type="entry name" value="Hpt"/>
    <property type="match status" value="1"/>
</dbReference>
<evidence type="ECO:0000259" key="20">
    <source>
        <dbReference type="PROSITE" id="PS50112"/>
    </source>
</evidence>
<dbReference type="SUPFAM" id="SSF47226">
    <property type="entry name" value="Histidine-containing phosphotransfer domain, HPT domain"/>
    <property type="match status" value="1"/>
</dbReference>
<keyword evidence="12" id="KW-0843">Virulence</keyword>
<evidence type="ECO:0000256" key="10">
    <source>
        <dbReference type="ARBA" id="ARBA00022989"/>
    </source>
</evidence>
<sequence length="1132" mass="124828">MWWSKNRGRDMDTLLHAISRLALVLETDRRGRILRANERFEQLSGFREATLRGRKHRSLRSGVHPPLFWKQVWRTLSQGRAWQGEICNRARDGRFYWIEVMVSPISTADGQVEKYLCIGYPIAHSRLDLPSMLTNQHMLTRTAAIAGVGGWYLDLPAQRLFMTDACLGIFGLEPFSCSEACSSQVYFEPRSRPPAITALVAAVSASGATEQVEEFRLPSGEKRFIRLIGELDLRDGQPSRVIGTAQDITEQVMAQRGVEESQRILRSAIDEFGEAFALFDPQERLVFCNDLYRGIYRIRDDEAMVGMRFEDMLQIAIERGAFPGIDRQDQDWVAKRLEAFRRPRSEYKQQLPDGRWLKAIDRTTPDQFHVSFRIDITDMQRALEATDAASRSKSQFLANMSHEIRTPMNAVLGMLELLSHTGLSSRQGDLVQKASNAAGSLLGILNDILDYSKVEMGKMQLDLEPFVLDDLLCALSTILSGTMGRKPVELVFDLDPEIPAMLVGDAMRLKQALINLCGNAIKFTSEGEVVLGLKLQRRDRDMARVAFSVRDTGIGITPEQQQHIFSGFSQAEPATARLYGGTGLGLSISQRLVGLMGGHLVVDSVAGKGSTFSFEIELPIAKKWPAHLPQRTDVRMSGLSVLLVEDNPLTRAAVARMLAGLGWSVHPVSNLQDALAWLDASLVDGSPPDVILMDAGLPNGSQLRQRCDDWQLRRGSQLRPLIWVDITSVPGDLLRDCDGARCVTLVKPLTPGMVFDAVANRRLGGPTHGLPAVSAPSLQRLAGLRLLLVEDNLINQEIGLEVLRREGAQVDLAENGQEGVAAVNQAETAYDLVLMDLQMPEMDGLLATQVIRRNPRHQALPILAMTAYAMQEDREACAVAGMNGHVSKPFDINSLVRSILEHTGRLLPATAAALPSQPEWLAQPLDAAQAIRRLGGDPAFYARLLESFPRSAQQLAQRLRQQLADGEIRVAAALAHQLKGTAGAVGAEQLAAACAQFEQRTRAWPHPPRPEQALPDPVLLESLLDSIDQALELVLAAQAQWLADASAMPSDAGPPADMPDTLESDLAALLAALRDGDMEVFERFDALSRRHGRIQALAWEPLRLAIEQFDLEAAEQAASHFLAIVSSGKYID</sequence>
<keyword evidence="13" id="KW-0472">Membrane</keyword>
<keyword evidence="9" id="KW-0067">ATP-binding</keyword>
<dbReference type="PROSITE" id="PS50894">
    <property type="entry name" value="HPT"/>
    <property type="match status" value="1"/>
</dbReference>
<dbReference type="GO" id="GO:0005886">
    <property type="term" value="C:plasma membrane"/>
    <property type="evidence" value="ECO:0007669"/>
    <property type="project" value="UniProtKB-SubCell"/>
</dbReference>
<proteinExistence type="predicted"/>
<keyword evidence="4" id="KW-1003">Cell membrane</keyword>
<dbReference type="PANTHER" id="PTHR45339">
    <property type="entry name" value="HYBRID SIGNAL TRANSDUCTION HISTIDINE KINASE J"/>
    <property type="match status" value="1"/>
</dbReference>
<evidence type="ECO:0000256" key="6">
    <source>
        <dbReference type="ARBA" id="ARBA00022692"/>
    </source>
</evidence>
<keyword evidence="10" id="KW-1133">Transmembrane helix</keyword>
<evidence type="ECO:0000313" key="22">
    <source>
        <dbReference type="EMBL" id="PRD66934.1"/>
    </source>
</evidence>
<keyword evidence="6" id="KW-0812">Transmembrane</keyword>
<evidence type="ECO:0000256" key="9">
    <source>
        <dbReference type="ARBA" id="ARBA00022840"/>
    </source>
</evidence>
<dbReference type="InterPro" id="IPR004358">
    <property type="entry name" value="Sig_transdc_His_kin-like_C"/>
</dbReference>
<dbReference type="InterPro" id="IPR011006">
    <property type="entry name" value="CheY-like_superfamily"/>
</dbReference>
<feature type="modified residue" description="4-aspartylphosphate" evidence="17">
    <location>
        <position position="694"/>
    </location>
</feature>
<dbReference type="SMART" id="SM00091">
    <property type="entry name" value="PAS"/>
    <property type="match status" value="2"/>
</dbReference>
<dbReference type="CDD" id="cd00130">
    <property type="entry name" value="PAS"/>
    <property type="match status" value="1"/>
</dbReference>
<evidence type="ECO:0000259" key="19">
    <source>
        <dbReference type="PROSITE" id="PS50110"/>
    </source>
</evidence>
<evidence type="ECO:0000256" key="7">
    <source>
        <dbReference type="ARBA" id="ARBA00022729"/>
    </source>
</evidence>
<dbReference type="InterPro" id="IPR005467">
    <property type="entry name" value="His_kinase_dom"/>
</dbReference>
<evidence type="ECO:0000256" key="3">
    <source>
        <dbReference type="ARBA" id="ARBA00012438"/>
    </source>
</evidence>
<comment type="caution">
    <text evidence="22">The sequence shown here is derived from an EMBL/GenBank/DDBJ whole genome shotgun (WGS) entry which is preliminary data.</text>
</comment>
<dbReference type="AlphaFoldDB" id="A0A2S9K946"/>